<evidence type="ECO:0000313" key="1">
    <source>
        <dbReference type="EMBL" id="TVU37920.1"/>
    </source>
</evidence>
<dbReference type="PANTHER" id="PTHR33085:SF145">
    <property type="entry name" value="OS05G0302200 PROTEIN"/>
    <property type="match status" value="1"/>
</dbReference>
<name>A0A5J9VS32_9POAL</name>
<dbReference type="PANTHER" id="PTHR33085">
    <property type="entry name" value="OS12G0113100 PROTEIN-RELATED"/>
    <property type="match status" value="1"/>
</dbReference>
<gene>
    <name evidence="1" type="ORF">EJB05_11264</name>
</gene>
<dbReference type="InterPro" id="IPR012871">
    <property type="entry name" value="DUF1668_ORYSA"/>
</dbReference>
<reference evidence="1 2" key="1">
    <citation type="journal article" date="2019" name="Sci. Rep.">
        <title>A high-quality genome of Eragrostis curvula grass provides insights into Poaceae evolution and supports new strategies to enhance forage quality.</title>
        <authorList>
            <person name="Carballo J."/>
            <person name="Santos B.A.C.M."/>
            <person name="Zappacosta D."/>
            <person name="Garbus I."/>
            <person name="Selva J.P."/>
            <person name="Gallo C.A."/>
            <person name="Diaz A."/>
            <person name="Albertini E."/>
            <person name="Caccamo M."/>
            <person name="Echenique V."/>
        </authorList>
    </citation>
    <scope>NUCLEOTIDE SEQUENCE [LARGE SCALE GENOMIC DNA]</scope>
    <source>
        <strain evidence="2">cv. Victoria</strain>
        <tissue evidence="1">Leaf</tissue>
    </source>
</reference>
<feature type="non-terminal residue" evidence="1">
    <location>
        <position position="1"/>
    </location>
</feature>
<proteinExistence type="predicted"/>
<keyword evidence="2" id="KW-1185">Reference proteome</keyword>
<dbReference type="Proteomes" id="UP000324897">
    <property type="component" value="Chromosome 4"/>
</dbReference>
<accession>A0A5J9VS32</accession>
<dbReference type="AlphaFoldDB" id="A0A5J9VS32"/>
<protein>
    <recommendedName>
        <fullName evidence="3">DUF1618 domain-containing protein</fullName>
    </recommendedName>
</protein>
<dbReference type="Pfam" id="PF07893">
    <property type="entry name" value="DUF1668"/>
    <property type="match status" value="1"/>
</dbReference>
<evidence type="ECO:0008006" key="3">
    <source>
        <dbReference type="Google" id="ProtNLM"/>
    </source>
</evidence>
<dbReference type="EMBL" id="RWGY01000007">
    <property type="protein sequence ID" value="TVU37920.1"/>
    <property type="molecule type" value="Genomic_DNA"/>
</dbReference>
<comment type="caution">
    <text evidence="1">The sequence shown here is derived from an EMBL/GenBank/DDBJ whole genome shotgun (WGS) entry which is preliminary data.</text>
</comment>
<organism evidence="1 2">
    <name type="scientific">Eragrostis curvula</name>
    <name type="common">weeping love grass</name>
    <dbReference type="NCBI Taxonomy" id="38414"/>
    <lineage>
        <taxon>Eukaryota</taxon>
        <taxon>Viridiplantae</taxon>
        <taxon>Streptophyta</taxon>
        <taxon>Embryophyta</taxon>
        <taxon>Tracheophyta</taxon>
        <taxon>Spermatophyta</taxon>
        <taxon>Magnoliopsida</taxon>
        <taxon>Liliopsida</taxon>
        <taxon>Poales</taxon>
        <taxon>Poaceae</taxon>
        <taxon>PACMAD clade</taxon>
        <taxon>Chloridoideae</taxon>
        <taxon>Eragrostideae</taxon>
        <taxon>Eragrostidinae</taxon>
        <taxon>Eragrostis</taxon>
    </lineage>
</organism>
<sequence>MGLSRQFLNLIVANHEPGVKSLCCMNLEHLFGSPTMPPQTSQTPSGNLKNEAVADLTMERIQLRPPRFSFRTTSAPGDQRKLDCFPLVDSTMICVDQLGRAFCFDAQMRLAGAVPRLHKPKCMPISLFVPKPDVDKDFSRLDGGSSLLIMERIPKPEVGYNTQYSDQFEAYVFGRTTTASWVKSWQRQLLPPPPYVRDPKFCHSHPEISSYVVLEGGSQVCISVKGVGTYLLDTVSYTWSEVGKWTLPFQGKVEYVPELKLWFGLSAETGYLAAADLSTLSALDSQPQLVGVWKELVPPEEWKESKDSQLINLGSGMFCIARFFQSRTCNGDYGDELFDQNFAVFTGVKLETPALDSNGNSDSSGDTNVDGTNRAAKIRMTPYKSRCHASNGTAIDAVF</sequence>
<dbReference type="Gramene" id="TVU37920">
    <property type="protein sequence ID" value="TVU37920"/>
    <property type="gene ID" value="EJB05_11264"/>
</dbReference>
<evidence type="ECO:0000313" key="2">
    <source>
        <dbReference type="Proteomes" id="UP000324897"/>
    </source>
</evidence>
<dbReference type="OrthoDB" id="691610at2759"/>